<dbReference type="InterPro" id="IPR035956">
    <property type="entry name" value="RimP_N_sf"/>
</dbReference>
<dbReference type="PANTHER" id="PTHR33867">
    <property type="entry name" value="RIBOSOME MATURATION FACTOR RIMP"/>
    <property type="match status" value="1"/>
</dbReference>
<name>A0A2A2WUV2_9ACTN</name>
<evidence type="ECO:0000259" key="5">
    <source>
        <dbReference type="Pfam" id="PF02576"/>
    </source>
</evidence>
<evidence type="ECO:0000256" key="4">
    <source>
        <dbReference type="SAM" id="MobiDB-lite"/>
    </source>
</evidence>
<keyword evidence="2 3" id="KW-0690">Ribosome biogenesis</keyword>
<sequence>MIVPEPDRAHIRRAVVDRGLELEEIREDSRAAAWHVTVVVDGDSGVTLDDLASLSTDLDAVAEQWGAPDRAVTFEVTSRGVDAPLEAPRHWRRARGRQVDLTYVEGVGGPARGRIGDLDEENGIVRLVSRSGRGMRVDSVPLDGVARAVIRVEFRPAPEDELALLSEPANPGRGGREGEDS</sequence>
<evidence type="ECO:0000313" key="7">
    <source>
        <dbReference type="Proteomes" id="UP000218810"/>
    </source>
</evidence>
<proteinExistence type="inferred from homology"/>
<evidence type="ECO:0000256" key="1">
    <source>
        <dbReference type="ARBA" id="ARBA00022490"/>
    </source>
</evidence>
<dbReference type="Pfam" id="PF02576">
    <property type="entry name" value="RimP_N"/>
    <property type="match status" value="1"/>
</dbReference>
<comment type="similarity">
    <text evidence="3">Belongs to the RimP family.</text>
</comment>
<dbReference type="EMBL" id="NTGA01000001">
    <property type="protein sequence ID" value="PAY24970.1"/>
    <property type="molecule type" value="Genomic_DNA"/>
</dbReference>
<dbReference type="AlphaFoldDB" id="A0A2A2WUV2"/>
<feature type="domain" description="Ribosome maturation factor RimP N-terminal" evidence="5">
    <location>
        <begin position="11"/>
        <end position="82"/>
    </location>
</feature>
<gene>
    <name evidence="3" type="primary">rimP</name>
    <name evidence="6" type="ORF">CEY15_00415</name>
</gene>
<keyword evidence="7" id="KW-1185">Reference proteome</keyword>
<evidence type="ECO:0000256" key="3">
    <source>
        <dbReference type="HAMAP-Rule" id="MF_01077"/>
    </source>
</evidence>
<dbReference type="PANTHER" id="PTHR33867:SF1">
    <property type="entry name" value="RIBOSOME MATURATION FACTOR RIMP"/>
    <property type="match status" value="1"/>
</dbReference>
<dbReference type="Gene3D" id="3.30.300.70">
    <property type="entry name" value="RimP-like superfamily, N-terminal"/>
    <property type="match status" value="1"/>
</dbReference>
<comment type="subcellular location">
    <subcellularLocation>
        <location evidence="3">Cytoplasm</location>
    </subcellularLocation>
</comment>
<dbReference type="GO" id="GO:0006412">
    <property type="term" value="P:translation"/>
    <property type="evidence" value="ECO:0007669"/>
    <property type="project" value="TreeGrafter"/>
</dbReference>
<dbReference type="RefSeq" id="WP_095716815.1">
    <property type="nucleotide sequence ID" value="NZ_NTGA01000001.1"/>
</dbReference>
<dbReference type="GO" id="GO:0000028">
    <property type="term" value="P:ribosomal small subunit assembly"/>
    <property type="evidence" value="ECO:0007669"/>
    <property type="project" value="TreeGrafter"/>
</dbReference>
<dbReference type="SUPFAM" id="SSF75420">
    <property type="entry name" value="YhbC-like, N-terminal domain"/>
    <property type="match status" value="1"/>
</dbReference>
<dbReference type="HAMAP" id="MF_01077">
    <property type="entry name" value="RimP"/>
    <property type="match status" value="1"/>
</dbReference>
<evidence type="ECO:0000313" key="6">
    <source>
        <dbReference type="EMBL" id="PAY24970.1"/>
    </source>
</evidence>
<dbReference type="Proteomes" id="UP000218810">
    <property type="component" value="Unassembled WGS sequence"/>
</dbReference>
<dbReference type="InterPro" id="IPR003728">
    <property type="entry name" value="Ribosome_maturation_RimP"/>
</dbReference>
<organism evidence="6 7">
    <name type="scientific">Dietzia natronolimnaea</name>
    <dbReference type="NCBI Taxonomy" id="161920"/>
    <lineage>
        <taxon>Bacteria</taxon>
        <taxon>Bacillati</taxon>
        <taxon>Actinomycetota</taxon>
        <taxon>Actinomycetes</taxon>
        <taxon>Mycobacteriales</taxon>
        <taxon>Dietziaceae</taxon>
        <taxon>Dietzia</taxon>
    </lineage>
</organism>
<accession>A0A2A2WUV2</accession>
<keyword evidence="1 3" id="KW-0963">Cytoplasm</keyword>
<dbReference type="InterPro" id="IPR028989">
    <property type="entry name" value="RimP_N"/>
</dbReference>
<dbReference type="OrthoDB" id="9805006at2"/>
<reference evidence="7" key="1">
    <citation type="submission" date="2017-09" db="EMBL/GenBank/DDBJ databases">
        <authorList>
            <person name="Zhang Y."/>
            <person name="Huang X."/>
            <person name="Liu J."/>
            <person name="Lu L."/>
            <person name="Peng K."/>
        </authorList>
    </citation>
    <scope>NUCLEOTIDE SEQUENCE [LARGE SCALE GENOMIC DNA]</scope>
    <source>
        <strain evidence="7">S-XJ-1</strain>
    </source>
</reference>
<protein>
    <recommendedName>
        <fullName evidence="3">Ribosome maturation factor RimP</fullName>
    </recommendedName>
</protein>
<comment type="function">
    <text evidence="3">Required for maturation of 30S ribosomal subunits.</text>
</comment>
<feature type="region of interest" description="Disordered" evidence="4">
    <location>
        <begin position="160"/>
        <end position="181"/>
    </location>
</feature>
<dbReference type="GO" id="GO:0005829">
    <property type="term" value="C:cytosol"/>
    <property type="evidence" value="ECO:0007669"/>
    <property type="project" value="TreeGrafter"/>
</dbReference>
<evidence type="ECO:0000256" key="2">
    <source>
        <dbReference type="ARBA" id="ARBA00022517"/>
    </source>
</evidence>
<comment type="caution">
    <text evidence="6">The sequence shown here is derived from an EMBL/GenBank/DDBJ whole genome shotgun (WGS) entry which is preliminary data.</text>
</comment>